<dbReference type="AlphaFoldDB" id="A0A140LB55"/>
<dbReference type="GO" id="GO:0006535">
    <property type="term" value="P:cysteine biosynthetic process from serine"/>
    <property type="evidence" value="ECO:0007669"/>
    <property type="project" value="InterPro"/>
</dbReference>
<comment type="pathway">
    <text evidence="2">Amino-acid biosynthesis; L-cysteine biosynthesis; L-cysteine from L-serine: step 2/2.</text>
</comment>
<evidence type="ECO:0000256" key="6">
    <source>
        <dbReference type="ARBA" id="ARBA00022898"/>
    </source>
</evidence>
<evidence type="ECO:0000256" key="1">
    <source>
        <dbReference type="ARBA" id="ARBA00001933"/>
    </source>
</evidence>
<dbReference type="InterPro" id="IPR001216">
    <property type="entry name" value="P-phosphate_BS"/>
</dbReference>
<keyword evidence="6" id="KW-0663">Pyridoxal phosphate</keyword>
<dbReference type="InterPro" id="IPR050214">
    <property type="entry name" value="Cys_Synth/Cystath_Beta-Synth"/>
</dbReference>
<dbReference type="PANTHER" id="PTHR10314">
    <property type="entry name" value="CYSTATHIONINE BETA-SYNTHASE"/>
    <property type="match status" value="1"/>
</dbReference>
<organism evidence="11 12">
    <name type="scientific">Thermotalea metallivorans</name>
    <dbReference type="NCBI Taxonomy" id="520762"/>
    <lineage>
        <taxon>Bacteria</taxon>
        <taxon>Bacillati</taxon>
        <taxon>Bacillota</taxon>
        <taxon>Clostridia</taxon>
        <taxon>Peptostreptococcales</taxon>
        <taxon>Thermotaleaceae</taxon>
        <taxon>Thermotalea</taxon>
    </lineage>
</organism>
<dbReference type="Gene3D" id="3.40.50.1100">
    <property type="match status" value="2"/>
</dbReference>
<evidence type="ECO:0000256" key="2">
    <source>
        <dbReference type="ARBA" id="ARBA00004962"/>
    </source>
</evidence>
<evidence type="ECO:0000256" key="7">
    <source>
        <dbReference type="ARBA" id="ARBA00030296"/>
    </source>
</evidence>
<evidence type="ECO:0000256" key="8">
    <source>
        <dbReference type="ARBA" id="ARBA00033075"/>
    </source>
</evidence>
<dbReference type="GO" id="GO:0016829">
    <property type="term" value="F:lyase activity"/>
    <property type="evidence" value="ECO:0007669"/>
    <property type="project" value="UniProtKB-KW"/>
</dbReference>
<protein>
    <recommendedName>
        <fullName evidence="5">Cysteine synthase</fullName>
        <ecNumber evidence="4">2.5.1.47</ecNumber>
    </recommendedName>
    <alternativeName>
        <fullName evidence="7">O-acetylserine (thiol)-lyase</fullName>
    </alternativeName>
    <alternativeName>
        <fullName evidence="8">O-acetylserine sulfhydrylase</fullName>
    </alternativeName>
</protein>
<evidence type="ECO:0000256" key="4">
    <source>
        <dbReference type="ARBA" id="ARBA00012681"/>
    </source>
</evidence>
<evidence type="ECO:0000259" key="10">
    <source>
        <dbReference type="Pfam" id="PF00291"/>
    </source>
</evidence>
<dbReference type="Pfam" id="PF00291">
    <property type="entry name" value="PALP"/>
    <property type="match status" value="1"/>
</dbReference>
<feature type="domain" description="Tryptophan synthase beta chain-like PALP" evidence="10">
    <location>
        <begin position="7"/>
        <end position="290"/>
    </location>
</feature>
<evidence type="ECO:0000256" key="3">
    <source>
        <dbReference type="ARBA" id="ARBA00007103"/>
    </source>
</evidence>
<accession>A0A140LB55</accession>
<dbReference type="CDD" id="cd01561">
    <property type="entry name" value="CBS_like"/>
    <property type="match status" value="1"/>
</dbReference>
<evidence type="ECO:0000256" key="9">
    <source>
        <dbReference type="ARBA" id="ARBA00047931"/>
    </source>
</evidence>
<dbReference type="InterPro" id="IPR001926">
    <property type="entry name" value="TrpB-like_PALP"/>
</dbReference>
<name>A0A140LB55_9FIRM</name>
<comment type="catalytic activity">
    <reaction evidence="9">
        <text>O-acetyl-L-serine + hydrogen sulfide = L-cysteine + acetate</text>
        <dbReference type="Rhea" id="RHEA:14829"/>
        <dbReference type="ChEBI" id="CHEBI:29919"/>
        <dbReference type="ChEBI" id="CHEBI:30089"/>
        <dbReference type="ChEBI" id="CHEBI:35235"/>
        <dbReference type="ChEBI" id="CHEBI:58340"/>
        <dbReference type="EC" id="2.5.1.47"/>
    </reaction>
</comment>
<evidence type="ECO:0000313" key="12">
    <source>
        <dbReference type="Proteomes" id="UP000070456"/>
    </source>
</evidence>
<comment type="caution">
    <text evidence="11">The sequence shown here is derived from an EMBL/GenBank/DDBJ whole genome shotgun (WGS) entry which is preliminary data.</text>
</comment>
<comment type="similarity">
    <text evidence="3">Belongs to the cysteine synthase/cystathionine beta-synthase family.</text>
</comment>
<proteinExistence type="inferred from homology"/>
<dbReference type="Proteomes" id="UP000070456">
    <property type="component" value="Unassembled WGS sequence"/>
</dbReference>
<dbReference type="RefSeq" id="WP_068554545.1">
    <property type="nucleotide sequence ID" value="NZ_LOEE01000010.1"/>
</dbReference>
<dbReference type="PATRIC" id="fig|520762.4.peg.430"/>
<dbReference type="FunFam" id="3.40.50.1100:FF:000003">
    <property type="entry name" value="Cystathionine beta-synthase"/>
    <property type="match status" value="1"/>
</dbReference>
<dbReference type="SUPFAM" id="SSF53686">
    <property type="entry name" value="Tryptophan synthase beta subunit-like PLP-dependent enzymes"/>
    <property type="match status" value="1"/>
</dbReference>
<dbReference type="OrthoDB" id="9808024at2"/>
<sequence>MHYYNQIQDLIGNTPMLKINHFDIPKDVNIFAKLEFYNPGGSVKDRIGKWIIEKAEEEGMLKKGYTIIEATAGNTGIGIALAAIHKGYSIIFVVPGKFSIEKQIIMKALGAKIIHTPTEAGMDGAFQKVEELKREIKNVFVVNQFANNYNPQAHYLFTGREIYEQLDGQIDLFVSGAGSGGTFTGVMSYLKEKNKNIRGVLADPVGSILGGGTCGPYKIEGIGNDFIPSVMEMSLVDEVEKVSDEEALFMVKELAFKEGLLVGSSSGAVFQAALNQAKKIRKGNIVVLFADRGDRYFSKQLYGLSI</sequence>
<dbReference type="EC" id="2.5.1.47" evidence="4"/>
<dbReference type="STRING" id="520762.AN619_03820"/>
<dbReference type="FunFam" id="3.40.50.1100:FF:000118">
    <property type="entry name" value="Related to CYS4-cystathionine beta-synthase"/>
    <property type="match status" value="1"/>
</dbReference>
<dbReference type="PROSITE" id="PS00901">
    <property type="entry name" value="CYS_SYNTHASE"/>
    <property type="match status" value="1"/>
</dbReference>
<dbReference type="InterPro" id="IPR036052">
    <property type="entry name" value="TrpB-like_PALP_sf"/>
</dbReference>
<reference evidence="11 12" key="1">
    <citation type="submission" date="2015-12" db="EMBL/GenBank/DDBJ databases">
        <title>Draft genome sequence of the thermoanaerobe Thermotalea metallivorans, an isolate from the runoff channel of the Great Artesian Basin, Australia.</title>
        <authorList>
            <person name="Patel B.K."/>
        </authorList>
    </citation>
    <scope>NUCLEOTIDE SEQUENCE [LARGE SCALE GENOMIC DNA]</scope>
    <source>
        <strain evidence="11 12">B2-1</strain>
    </source>
</reference>
<keyword evidence="11" id="KW-0456">Lyase</keyword>
<comment type="cofactor">
    <cofactor evidence="1">
        <name>pyridoxal 5'-phosphate</name>
        <dbReference type="ChEBI" id="CHEBI:597326"/>
    </cofactor>
</comment>
<evidence type="ECO:0000313" key="11">
    <source>
        <dbReference type="EMBL" id="KXG77780.1"/>
    </source>
</evidence>
<dbReference type="EMBL" id="LOEE01000010">
    <property type="protein sequence ID" value="KXG77780.1"/>
    <property type="molecule type" value="Genomic_DNA"/>
</dbReference>
<dbReference type="GO" id="GO:0004124">
    <property type="term" value="F:cysteine synthase activity"/>
    <property type="evidence" value="ECO:0007669"/>
    <property type="project" value="UniProtKB-EC"/>
</dbReference>
<gene>
    <name evidence="11" type="primary">mccA</name>
    <name evidence="11" type="ORF">AN619_03820</name>
</gene>
<evidence type="ECO:0000256" key="5">
    <source>
        <dbReference type="ARBA" id="ARBA00019371"/>
    </source>
</evidence>
<keyword evidence="12" id="KW-1185">Reference proteome</keyword>